<protein>
    <submittedName>
        <fullName evidence="1">Uncharacterized protein</fullName>
    </submittedName>
</protein>
<keyword evidence="3" id="KW-1185">Reference proteome</keyword>
<gene>
    <name evidence="2" type="ORF">FOZ62_024314</name>
    <name evidence="1" type="ORF">FOZ63_028560</name>
</gene>
<evidence type="ECO:0000313" key="3">
    <source>
        <dbReference type="Proteomes" id="UP000553632"/>
    </source>
</evidence>
<comment type="caution">
    <text evidence="1">The sequence shown here is derived from an EMBL/GenBank/DDBJ whole genome shotgun (WGS) entry which is preliminary data.</text>
</comment>
<accession>A0A7J6R6Y2</accession>
<dbReference type="EMBL" id="JABANM010016317">
    <property type="protein sequence ID" value="KAF4729644.1"/>
    <property type="molecule type" value="Genomic_DNA"/>
</dbReference>
<dbReference type="EMBL" id="JABANO010027687">
    <property type="protein sequence ID" value="KAF4716445.1"/>
    <property type="molecule type" value="Genomic_DNA"/>
</dbReference>
<reference evidence="3 4" key="1">
    <citation type="submission" date="2020-04" db="EMBL/GenBank/DDBJ databases">
        <title>Perkinsus olseni comparative genomics.</title>
        <authorList>
            <person name="Bogema D.R."/>
        </authorList>
    </citation>
    <scope>NUCLEOTIDE SEQUENCE [LARGE SCALE GENOMIC DNA]</scope>
    <source>
        <strain evidence="2">ATCC PRA-205</strain>
        <strain evidence="1 3">ATCC PRA-207</strain>
    </source>
</reference>
<sequence>SSDGNKLSANLVEKLAARIPELKNQASSKFNIAQLTRCLMRFGEFDPEVWFAILKQSYRASEWCDSKELLSLSYCLSRLKPSLAKELPMRTVAMAQAEWALKRKEEFAPYEWDRMKAWLRSTNGYHCGRRYAVQMSQYRKLTRGPELRLSAAAPLIIVPDITTCHSQRSDTCRTDKHSSPEATSSVLSYTMAFNPRLLLDLSLVAVATALTRSGQQAASQLTEEQPQEISALEQAGIHVYSRSSGCLILQKHPLPGMKFSFNVDRSTGEVLDTEFEATGDHESFIFSRNTNRALCGTGGIMNQGVAVGKKDWKRFEDLKLLPMSHLSEESREILRRNTPLQWTKFPSEGQCLNMVKAITADPPPQYKAEQKTTNWIFEFYKDNKDRMKQEVASLKRRRS</sequence>
<proteinExistence type="predicted"/>
<feature type="non-terminal residue" evidence="1">
    <location>
        <position position="399"/>
    </location>
</feature>
<name>A0A7J6R6Y2_PEROL</name>
<dbReference type="Proteomes" id="UP000574390">
    <property type="component" value="Unassembled WGS sequence"/>
</dbReference>
<dbReference type="Proteomes" id="UP000553632">
    <property type="component" value="Unassembled WGS sequence"/>
</dbReference>
<evidence type="ECO:0000313" key="2">
    <source>
        <dbReference type="EMBL" id="KAF4729644.1"/>
    </source>
</evidence>
<evidence type="ECO:0000313" key="4">
    <source>
        <dbReference type="Proteomes" id="UP000574390"/>
    </source>
</evidence>
<evidence type="ECO:0000313" key="1">
    <source>
        <dbReference type="EMBL" id="KAF4716445.1"/>
    </source>
</evidence>
<dbReference type="AlphaFoldDB" id="A0A7J6R6Y2"/>
<organism evidence="1 3">
    <name type="scientific">Perkinsus olseni</name>
    <name type="common">Perkinsus atlanticus</name>
    <dbReference type="NCBI Taxonomy" id="32597"/>
    <lineage>
        <taxon>Eukaryota</taxon>
        <taxon>Sar</taxon>
        <taxon>Alveolata</taxon>
        <taxon>Perkinsozoa</taxon>
        <taxon>Perkinsea</taxon>
        <taxon>Perkinsida</taxon>
        <taxon>Perkinsidae</taxon>
        <taxon>Perkinsus</taxon>
    </lineage>
</organism>